<name>A0A8C5M085_9ANUR</name>
<dbReference type="GO" id="GO:0016926">
    <property type="term" value="P:protein desumoylation"/>
    <property type="evidence" value="ECO:0007669"/>
    <property type="project" value="TreeGrafter"/>
</dbReference>
<reference evidence="6" key="2">
    <citation type="submission" date="2025-09" db="UniProtKB">
        <authorList>
            <consortium name="Ensembl"/>
        </authorList>
    </citation>
    <scope>IDENTIFICATION</scope>
</reference>
<evidence type="ECO:0000256" key="1">
    <source>
        <dbReference type="ARBA" id="ARBA00005234"/>
    </source>
</evidence>
<sequence>MQCCSSEVASFEAKFCDVQVVTEHTMDDMPEMIWESEQNSTYKAHCKEPAQDSSCTYAIQYTPFLHKPLEKPVMNSLPKPNFYKEISTGKPVTVDTTMFTPAFDIVKAKQNGNGHSSIAPAQISVPPKQRAARFIHTDAKCVSGTSITVFGKPPCPSSAFEKSFPIKSSASLWSGSCRRSPKKVQRRHLSTVEETVREEEKEIYRQLLQVVTGKTYLSSTSILPPQASQRLSSSNSVSEQLGASSLSSLEPCGLDTEAVHQLLFNYEQPLNQTVEPLNTTVLNHTSKARGPSNHQLYNEHNHTSQQQCEVVCLGSTSDSATKDSASKEQKSTSQSSIFQALLWIKEISSNYDSRARERSRQIEKEKARALQLQKERLRDHAVQESVNLNLRVPLEKEIPVTLLPKPVSLQKAENEFPELTEEMEREIKRALFGGSQDQIISEGFRLAISRKDIMTLHNLNWLNDEIINFYMNLLMERSKQKNFPKVHAFNTFFYPKLKNGYQAVKRWTKKVDIFSMNVILVPIHLGVHWCLAVIDFRKKSITYYDSMGGLNNEACRLLLQYLKQESLDKKGTCFDTNGWTLYSKNSEEIPQQMNGSDCGMFACKYADYITKDKQISFTQRHMPYFRKRMVWEILHQREKVAAWSCIVQCL</sequence>
<dbReference type="FunFam" id="3.40.395.10:FF:000001">
    <property type="entry name" value="Sentrin-specific protease 1"/>
    <property type="match status" value="1"/>
</dbReference>
<accession>A0A8C5M085</accession>
<dbReference type="Ensembl" id="ENSLLET00000006130.1">
    <property type="protein sequence ID" value="ENSLLEP00000005882.1"/>
    <property type="gene ID" value="ENSLLEG00000003704.1"/>
</dbReference>
<dbReference type="GO" id="GO:0080090">
    <property type="term" value="P:regulation of primary metabolic process"/>
    <property type="evidence" value="ECO:0007669"/>
    <property type="project" value="UniProtKB-ARBA"/>
</dbReference>
<comment type="similarity">
    <text evidence="1">Belongs to the peptidase C48 family.</text>
</comment>
<keyword evidence="4" id="KW-0788">Thiol protease</keyword>
<dbReference type="PROSITE" id="PS50600">
    <property type="entry name" value="ULP_PROTEASE"/>
    <property type="match status" value="1"/>
</dbReference>
<gene>
    <name evidence="6" type="primary">SENP1</name>
</gene>
<proteinExistence type="inferred from homology"/>
<keyword evidence="7" id="KW-1185">Reference proteome</keyword>
<dbReference type="OrthoDB" id="1939479at2759"/>
<organism evidence="6 7">
    <name type="scientific">Leptobrachium leishanense</name>
    <name type="common">Leishan spiny toad</name>
    <dbReference type="NCBI Taxonomy" id="445787"/>
    <lineage>
        <taxon>Eukaryota</taxon>
        <taxon>Metazoa</taxon>
        <taxon>Chordata</taxon>
        <taxon>Craniata</taxon>
        <taxon>Vertebrata</taxon>
        <taxon>Euteleostomi</taxon>
        <taxon>Amphibia</taxon>
        <taxon>Batrachia</taxon>
        <taxon>Anura</taxon>
        <taxon>Pelobatoidea</taxon>
        <taxon>Megophryidae</taxon>
        <taxon>Leptobrachium</taxon>
    </lineage>
</organism>
<dbReference type="Proteomes" id="UP000694569">
    <property type="component" value="Unplaced"/>
</dbReference>
<dbReference type="Gene3D" id="3.40.395.10">
    <property type="entry name" value="Adenoviral Proteinase, Chain A"/>
    <property type="match status" value="1"/>
</dbReference>
<evidence type="ECO:0000313" key="6">
    <source>
        <dbReference type="Ensembl" id="ENSLLEP00000005882.1"/>
    </source>
</evidence>
<dbReference type="GO" id="GO:0005634">
    <property type="term" value="C:nucleus"/>
    <property type="evidence" value="ECO:0007669"/>
    <property type="project" value="TreeGrafter"/>
</dbReference>
<keyword evidence="3" id="KW-0378">Hydrolase</keyword>
<dbReference type="PANTHER" id="PTHR12606:SF30">
    <property type="entry name" value="SENTRIN-SPECIFIC PROTEASE 1"/>
    <property type="match status" value="1"/>
</dbReference>
<dbReference type="GO" id="GO:0006508">
    <property type="term" value="P:proteolysis"/>
    <property type="evidence" value="ECO:0007669"/>
    <property type="project" value="UniProtKB-KW"/>
</dbReference>
<protein>
    <submittedName>
        <fullName evidence="6">SUMO specific peptidase 1</fullName>
    </submittedName>
</protein>
<evidence type="ECO:0000256" key="3">
    <source>
        <dbReference type="ARBA" id="ARBA00022801"/>
    </source>
</evidence>
<evidence type="ECO:0000256" key="4">
    <source>
        <dbReference type="ARBA" id="ARBA00022807"/>
    </source>
</evidence>
<reference evidence="6" key="1">
    <citation type="submission" date="2025-08" db="UniProtKB">
        <authorList>
            <consortium name="Ensembl"/>
        </authorList>
    </citation>
    <scope>IDENTIFICATION</scope>
</reference>
<dbReference type="InterPro" id="IPR003653">
    <property type="entry name" value="Peptidase_C48_C"/>
</dbReference>
<keyword evidence="2" id="KW-0645">Protease</keyword>
<evidence type="ECO:0000313" key="7">
    <source>
        <dbReference type="Proteomes" id="UP000694569"/>
    </source>
</evidence>
<dbReference type="GO" id="GO:0016929">
    <property type="term" value="F:deSUMOylase activity"/>
    <property type="evidence" value="ECO:0007669"/>
    <property type="project" value="TreeGrafter"/>
</dbReference>
<dbReference type="SUPFAM" id="SSF54001">
    <property type="entry name" value="Cysteine proteinases"/>
    <property type="match status" value="1"/>
</dbReference>
<dbReference type="GeneTree" id="ENSGT00940000155489"/>
<dbReference type="InterPro" id="IPR038765">
    <property type="entry name" value="Papain-like_cys_pep_sf"/>
</dbReference>
<evidence type="ECO:0000259" key="5">
    <source>
        <dbReference type="PROSITE" id="PS50600"/>
    </source>
</evidence>
<feature type="domain" description="Ubiquitin-like protease family profile" evidence="5">
    <location>
        <begin position="446"/>
        <end position="609"/>
    </location>
</feature>
<evidence type="ECO:0000256" key="2">
    <source>
        <dbReference type="ARBA" id="ARBA00022670"/>
    </source>
</evidence>
<dbReference type="Pfam" id="PF02902">
    <property type="entry name" value="Peptidase_C48"/>
    <property type="match status" value="1"/>
</dbReference>
<dbReference type="AlphaFoldDB" id="A0A8C5M085"/>
<dbReference type="GO" id="GO:0060255">
    <property type="term" value="P:regulation of macromolecule metabolic process"/>
    <property type="evidence" value="ECO:0007669"/>
    <property type="project" value="UniProtKB-ARBA"/>
</dbReference>
<dbReference type="PANTHER" id="PTHR12606">
    <property type="entry name" value="SENTRIN/SUMO-SPECIFIC PROTEASE"/>
    <property type="match status" value="1"/>
</dbReference>